<feature type="domain" description="NnrU" evidence="6">
    <location>
        <begin position="7"/>
        <end position="220"/>
    </location>
</feature>
<evidence type="ECO:0000256" key="4">
    <source>
        <dbReference type="ARBA" id="ARBA00023136"/>
    </source>
</evidence>
<evidence type="ECO:0000256" key="2">
    <source>
        <dbReference type="ARBA" id="ARBA00022692"/>
    </source>
</evidence>
<evidence type="ECO:0000313" key="7">
    <source>
        <dbReference type="EMBL" id="MDF2095072.1"/>
    </source>
</evidence>
<evidence type="ECO:0000256" key="5">
    <source>
        <dbReference type="SAM" id="Phobius"/>
    </source>
</evidence>
<feature type="transmembrane region" description="Helical" evidence="5">
    <location>
        <begin position="6"/>
        <end position="25"/>
    </location>
</feature>
<evidence type="ECO:0000256" key="3">
    <source>
        <dbReference type="ARBA" id="ARBA00022989"/>
    </source>
</evidence>
<gene>
    <name evidence="7" type="ORF">P2G67_03680</name>
</gene>
<feature type="transmembrane region" description="Helical" evidence="5">
    <location>
        <begin position="73"/>
        <end position="90"/>
    </location>
</feature>
<comment type="subcellular location">
    <subcellularLocation>
        <location evidence="1">Membrane</location>
        <topology evidence="1">Multi-pass membrane protein</topology>
    </subcellularLocation>
</comment>
<comment type="caution">
    <text evidence="7">The sequence shown here is derived from an EMBL/GenBank/DDBJ whole genome shotgun (WGS) entry which is preliminary data.</text>
</comment>
<keyword evidence="4 5" id="KW-0472">Membrane</keyword>
<protein>
    <submittedName>
        <fullName evidence="7">NnrU family protein</fullName>
    </submittedName>
</protein>
<feature type="transmembrane region" description="Helical" evidence="5">
    <location>
        <begin position="37"/>
        <end position="58"/>
    </location>
</feature>
<dbReference type="InterPro" id="IPR009915">
    <property type="entry name" value="NnrU_dom"/>
</dbReference>
<keyword evidence="3 5" id="KW-1133">Transmembrane helix</keyword>
<dbReference type="Proteomes" id="UP001215503">
    <property type="component" value="Unassembled WGS sequence"/>
</dbReference>
<organism evidence="7 8">
    <name type="scientific">Aquibaculum arenosum</name>
    <dbReference type="NCBI Taxonomy" id="3032591"/>
    <lineage>
        <taxon>Bacteria</taxon>
        <taxon>Pseudomonadati</taxon>
        <taxon>Pseudomonadota</taxon>
        <taxon>Alphaproteobacteria</taxon>
        <taxon>Rhodospirillales</taxon>
        <taxon>Rhodovibrionaceae</taxon>
        <taxon>Aquibaculum</taxon>
    </lineage>
</organism>
<proteinExistence type="predicted"/>
<accession>A0ABT5YJE7</accession>
<dbReference type="EMBL" id="JARHUD010000002">
    <property type="protein sequence ID" value="MDF2095072.1"/>
    <property type="molecule type" value="Genomic_DNA"/>
</dbReference>
<evidence type="ECO:0000256" key="1">
    <source>
        <dbReference type="ARBA" id="ARBA00004141"/>
    </source>
</evidence>
<keyword evidence="8" id="KW-1185">Reference proteome</keyword>
<feature type="transmembrane region" description="Helical" evidence="5">
    <location>
        <begin position="111"/>
        <end position="129"/>
    </location>
</feature>
<feature type="transmembrane region" description="Helical" evidence="5">
    <location>
        <begin position="135"/>
        <end position="152"/>
    </location>
</feature>
<reference evidence="7 8" key="1">
    <citation type="submission" date="2023-03" db="EMBL/GenBank/DDBJ databases">
        <title>Fodinicurvata sp. CAU 1616 isolated from sea sendiment.</title>
        <authorList>
            <person name="Kim W."/>
        </authorList>
    </citation>
    <scope>NUCLEOTIDE SEQUENCE [LARGE SCALE GENOMIC DNA]</scope>
    <source>
        <strain evidence="7 8">CAU 1616</strain>
    </source>
</reference>
<feature type="transmembrane region" description="Helical" evidence="5">
    <location>
        <begin position="197"/>
        <end position="218"/>
    </location>
</feature>
<dbReference type="Pfam" id="PF07298">
    <property type="entry name" value="NnrU"/>
    <property type="match status" value="1"/>
</dbReference>
<sequence length="228" mass="25006">MSASLHLLAAVLLVLGHAVPSAPGLRESLIARLGRSGFMVLHSLVSLATLGFIAWTYWQVDSIVMLFWPPPELRLLVLLLMPLAFLLIAGRLATPFGDLRQPPPPRGIYRLCRFPGSLGLLLWATLHILSTGDSARVTLFGAMAAIALWAMIKNERVLRRAAAPEAVRFLSGTSLLPGLAILSGRQHWPRSEIGWRWPLLAMAAYLLVLFLHPFVFGVDPLQGALSWP</sequence>
<evidence type="ECO:0000313" key="8">
    <source>
        <dbReference type="Proteomes" id="UP001215503"/>
    </source>
</evidence>
<name>A0ABT5YJE7_9PROT</name>
<keyword evidence="2 5" id="KW-0812">Transmembrane</keyword>
<dbReference type="RefSeq" id="WP_275820142.1">
    <property type="nucleotide sequence ID" value="NZ_JARHUD010000002.1"/>
</dbReference>
<evidence type="ECO:0000259" key="6">
    <source>
        <dbReference type="Pfam" id="PF07298"/>
    </source>
</evidence>